<feature type="region of interest" description="Disordered" evidence="1">
    <location>
        <begin position="311"/>
        <end position="332"/>
    </location>
</feature>
<dbReference type="GO" id="GO:0006355">
    <property type="term" value="P:regulation of DNA-templated transcription"/>
    <property type="evidence" value="ECO:0007669"/>
    <property type="project" value="InterPro"/>
</dbReference>
<feature type="region of interest" description="Disordered" evidence="1">
    <location>
        <begin position="467"/>
        <end position="520"/>
    </location>
</feature>
<dbReference type="PANTHER" id="PTHR13464:SF0">
    <property type="entry name" value="SAP30-BINDING PROTEIN"/>
    <property type="match status" value="1"/>
</dbReference>
<evidence type="ECO:0000313" key="4">
    <source>
        <dbReference type="Proteomes" id="UP000008909"/>
    </source>
</evidence>
<evidence type="ECO:0000313" key="3">
    <source>
        <dbReference type="EMBL" id="GAA27193.2"/>
    </source>
</evidence>
<feature type="compositionally biased region" description="Polar residues" evidence="1">
    <location>
        <begin position="467"/>
        <end position="483"/>
    </location>
</feature>
<dbReference type="Pfam" id="PF07818">
    <property type="entry name" value="HCNGP"/>
    <property type="match status" value="1"/>
</dbReference>
<keyword evidence="4" id="KW-1185">Reference proteome</keyword>
<feature type="chain" id="PRO_5003564144" evidence="2">
    <location>
        <begin position="17"/>
        <end position="532"/>
    </location>
</feature>
<dbReference type="GO" id="GO:0005634">
    <property type="term" value="C:nucleus"/>
    <property type="evidence" value="ECO:0007669"/>
    <property type="project" value="TreeGrafter"/>
</dbReference>
<sequence>MWSLMWCSWWLLVTFAYLLNLIGCYWVSECCPQNCSIEDNERERWVIHSLAVEFISATIEFIRTHIRLWSLDFDKGLWIDVACLDCPKAACDTKPHCKCRLHTTPMVPFYTGSIFVHKTVRISGTVTDPLANANDYVESQNFPPIYTSEDEHEMTPRQPIQRKGTLSNLFIGVNLDLNPIEPDPLEVDMLQTDSEAADIAAKKPKMSAAASLVSYALDEDEDEEDQSALTEEEEENSSHSADFIKPLDKPDLVHYSVNAENDTSSSHLELEDRDMADNGNQSTLLLGSAHQAVQQPIHVPSQEQLLMPQISDNQPKDASPISQPASEPSYDRSKIKQLLEKVELPPEPPGHCPMKLQERVDREVHRMRLEIDYDPNRAIQDNKAFRNPSIYEKLIAFLNIDEKGTNFPPEVYNPYRWAPQSYYDELARVQNREIDRLVKLQKEQKKADQTSNDTGIKVGGGALSGGLTKTASQPVLNTSSGGSVATGYTEPKKRSKWDTGIPETSSLPTEEGPAKNNTATVPHAVDALAKQS</sequence>
<dbReference type="EMBL" id="DF144152">
    <property type="protein sequence ID" value="GAA27193.2"/>
    <property type="molecule type" value="Genomic_DNA"/>
</dbReference>
<dbReference type="Proteomes" id="UP000008909">
    <property type="component" value="Unassembled WGS sequence"/>
</dbReference>
<feature type="signal peptide" evidence="2">
    <location>
        <begin position="1"/>
        <end position="16"/>
    </location>
</feature>
<keyword evidence="2" id="KW-0732">Signal</keyword>
<organism evidence="3 4">
    <name type="scientific">Clonorchis sinensis</name>
    <name type="common">Chinese liver fluke</name>
    <dbReference type="NCBI Taxonomy" id="79923"/>
    <lineage>
        <taxon>Eukaryota</taxon>
        <taxon>Metazoa</taxon>
        <taxon>Spiralia</taxon>
        <taxon>Lophotrochozoa</taxon>
        <taxon>Platyhelminthes</taxon>
        <taxon>Trematoda</taxon>
        <taxon>Digenea</taxon>
        <taxon>Opisthorchiida</taxon>
        <taxon>Opisthorchiata</taxon>
        <taxon>Opisthorchiidae</taxon>
        <taxon>Clonorchis</taxon>
    </lineage>
</organism>
<evidence type="ECO:0000256" key="2">
    <source>
        <dbReference type="SAM" id="SignalP"/>
    </source>
</evidence>
<evidence type="ECO:0000256" key="1">
    <source>
        <dbReference type="SAM" id="MobiDB-lite"/>
    </source>
</evidence>
<feature type="region of interest" description="Disordered" evidence="1">
    <location>
        <begin position="217"/>
        <end position="247"/>
    </location>
</feature>
<dbReference type="AlphaFoldDB" id="H2KUQ3"/>
<proteinExistence type="predicted"/>
<dbReference type="PANTHER" id="PTHR13464">
    <property type="entry name" value="TRANSCRIPTIONAL REGULATOR PROTEIN HCNGP"/>
    <property type="match status" value="1"/>
</dbReference>
<accession>H2KUQ3</accession>
<gene>
    <name evidence="3" type="ORF">CLF_109851</name>
</gene>
<dbReference type="InterPro" id="IPR012479">
    <property type="entry name" value="SAP30BP"/>
</dbReference>
<reference evidence="3" key="1">
    <citation type="journal article" date="2011" name="Genome Biol.">
        <title>The draft genome of the carcinogenic human liver fluke Clonorchis sinensis.</title>
        <authorList>
            <person name="Wang X."/>
            <person name="Chen W."/>
            <person name="Huang Y."/>
            <person name="Sun J."/>
            <person name="Men J."/>
            <person name="Liu H."/>
            <person name="Luo F."/>
            <person name="Guo L."/>
            <person name="Lv X."/>
            <person name="Deng C."/>
            <person name="Zhou C."/>
            <person name="Fan Y."/>
            <person name="Li X."/>
            <person name="Huang L."/>
            <person name="Hu Y."/>
            <person name="Liang C."/>
            <person name="Hu X."/>
            <person name="Xu J."/>
            <person name="Yu X."/>
        </authorList>
    </citation>
    <scope>NUCLEOTIDE SEQUENCE [LARGE SCALE GENOMIC DNA]</scope>
    <source>
        <strain evidence="3">Henan</strain>
    </source>
</reference>
<name>H2KUQ3_CLOSI</name>
<feature type="compositionally biased region" description="Acidic residues" evidence="1">
    <location>
        <begin position="217"/>
        <end position="235"/>
    </location>
</feature>
<protein>
    <submittedName>
        <fullName evidence="3">SAP30-binding protein</fullName>
    </submittedName>
</protein>